<name>A0A6J4M161_9BACT</name>
<protein>
    <submittedName>
        <fullName evidence="1">Uncharacterized protein</fullName>
    </submittedName>
</protein>
<sequence length="42" mass="4592">MASPQSTRDACPCEKRREKCLPGTRRRRGNGVTSPLCLCASV</sequence>
<accession>A0A6J4M161</accession>
<organism evidence="1">
    <name type="scientific">uncultured Gemmatimonadota bacterium</name>
    <dbReference type="NCBI Taxonomy" id="203437"/>
    <lineage>
        <taxon>Bacteria</taxon>
        <taxon>Pseudomonadati</taxon>
        <taxon>Gemmatimonadota</taxon>
        <taxon>environmental samples</taxon>
    </lineage>
</organism>
<evidence type="ECO:0000313" key="1">
    <source>
        <dbReference type="EMBL" id="CAA9343445.1"/>
    </source>
</evidence>
<proteinExistence type="predicted"/>
<dbReference type="AlphaFoldDB" id="A0A6J4M161"/>
<reference evidence="1" key="1">
    <citation type="submission" date="2020-02" db="EMBL/GenBank/DDBJ databases">
        <authorList>
            <person name="Meier V. D."/>
        </authorList>
    </citation>
    <scope>NUCLEOTIDE SEQUENCE</scope>
    <source>
        <strain evidence="1">AVDCRST_MAG68</strain>
    </source>
</reference>
<dbReference type="EMBL" id="CADCTW010000150">
    <property type="protein sequence ID" value="CAA9343445.1"/>
    <property type="molecule type" value="Genomic_DNA"/>
</dbReference>
<gene>
    <name evidence="1" type="ORF">AVDCRST_MAG68-3173</name>
</gene>